<dbReference type="NCBIfam" id="TIGR01430">
    <property type="entry name" value="aden_deam"/>
    <property type="match status" value="1"/>
</dbReference>
<name>A0ABU4WCL1_9FUSO</name>
<feature type="binding site" evidence="9">
    <location>
        <position position="14"/>
    </location>
    <ligand>
        <name>Zn(2+)</name>
        <dbReference type="ChEBI" id="CHEBI:29105"/>
        <note>catalytic</note>
    </ligand>
</feature>
<evidence type="ECO:0000256" key="5">
    <source>
        <dbReference type="ARBA" id="ARBA00023080"/>
    </source>
</evidence>
<dbReference type="HAMAP" id="MF_00540">
    <property type="entry name" value="A_deaminase"/>
    <property type="match status" value="1"/>
</dbReference>
<comment type="caution">
    <text evidence="11">The sequence shown here is derived from an EMBL/GenBank/DDBJ whole genome shotgun (WGS) entry which is preliminary data.</text>
</comment>
<dbReference type="InterPro" id="IPR032466">
    <property type="entry name" value="Metal_Hydrolase"/>
</dbReference>
<sequence>MNLKQLPKIELHCHLDGSVRPETIIELAKIENIKLPSYDIESIKNILVAPMECSSLNEYLEKFEIPVAIMQSKENLKRIAYELMEDSAKENIKYIEIRFAPLLHTNKGLSSEDIIQSVLEGITEGEKNYNIKGNLILSFLRHMPVETIYDVIEVGRKYLGNGVVAIDLCANEEKGFSEKFVNPFSLGKKYGYKVTIHAGETGIGENVLDAVQLLGAERIGHGIHIKNCKEAYDIVKEKNIFLEMCPTSNVQTKAVDSFNIHPIFNFHKDGIKVTINTDNRTVSNTTLSNEYNIIKNNFDIDLDIYKNIYLNSVDAAFTDSQTKEMLKNLLKNVD</sequence>
<dbReference type="CDD" id="cd01320">
    <property type="entry name" value="ADA"/>
    <property type="match status" value="1"/>
</dbReference>
<dbReference type="GO" id="GO:0016787">
    <property type="term" value="F:hydrolase activity"/>
    <property type="evidence" value="ECO:0007669"/>
    <property type="project" value="UniProtKB-KW"/>
</dbReference>
<comment type="function">
    <text evidence="9">Catalyzes the hydrolytic deamination of adenosine and 2-deoxyadenosine.</text>
</comment>
<dbReference type="EMBL" id="JAVIKH010000026">
    <property type="protein sequence ID" value="MDX8337259.1"/>
    <property type="molecule type" value="Genomic_DNA"/>
</dbReference>
<reference evidence="12" key="1">
    <citation type="submission" date="2023-07" db="EMBL/GenBank/DDBJ databases">
        <authorList>
            <person name="Colorado M.A."/>
            <person name="Villamil L.M."/>
            <person name="Melo J.F."/>
            <person name="Rodriguez J.A."/>
            <person name="Ruiz R.Y."/>
        </authorList>
    </citation>
    <scope>NUCLEOTIDE SEQUENCE [LARGE SCALE GENOMIC DNA]</scope>
    <source>
        <strain evidence="12">C33</strain>
    </source>
</reference>
<feature type="binding site" evidence="9">
    <location>
        <position position="197"/>
    </location>
    <ligand>
        <name>Zn(2+)</name>
        <dbReference type="ChEBI" id="CHEBI:29105"/>
        <note>catalytic</note>
    </ligand>
</feature>
<comment type="cofactor">
    <cofactor evidence="9">
        <name>Zn(2+)</name>
        <dbReference type="ChEBI" id="CHEBI:29105"/>
    </cofactor>
    <text evidence="9">Binds 1 zinc ion per subunit.</text>
</comment>
<feature type="binding site" evidence="9">
    <location>
        <position position="278"/>
    </location>
    <ligand>
        <name>Zn(2+)</name>
        <dbReference type="ChEBI" id="CHEBI:29105"/>
        <note>catalytic</note>
    </ligand>
</feature>
<evidence type="ECO:0000313" key="11">
    <source>
        <dbReference type="EMBL" id="MDX8337259.1"/>
    </source>
</evidence>
<comment type="catalytic activity">
    <reaction evidence="8">
        <text>2'-deoxyadenosine + H2O + H(+) = 2'-deoxyinosine + NH4(+)</text>
        <dbReference type="Rhea" id="RHEA:28190"/>
        <dbReference type="ChEBI" id="CHEBI:15377"/>
        <dbReference type="ChEBI" id="CHEBI:15378"/>
        <dbReference type="ChEBI" id="CHEBI:17256"/>
        <dbReference type="ChEBI" id="CHEBI:28938"/>
        <dbReference type="ChEBI" id="CHEBI:28997"/>
        <dbReference type="EC" id="3.5.4.4"/>
    </reaction>
    <physiologicalReaction direction="left-to-right" evidence="8">
        <dbReference type="Rhea" id="RHEA:28191"/>
    </physiologicalReaction>
</comment>
<dbReference type="InterPro" id="IPR001365">
    <property type="entry name" value="A_deaminase_dom"/>
</dbReference>
<keyword evidence="12" id="KW-1185">Reference proteome</keyword>
<accession>A0ABU4WCL1</accession>
<dbReference type="InterPro" id="IPR028893">
    <property type="entry name" value="A_deaminase"/>
</dbReference>
<evidence type="ECO:0000256" key="3">
    <source>
        <dbReference type="ARBA" id="ARBA00022801"/>
    </source>
</evidence>
<dbReference type="InterPro" id="IPR006330">
    <property type="entry name" value="Ado/ade_deaminase"/>
</dbReference>
<dbReference type="PANTHER" id="PTHR11409:SF43">
    <property type="entry name" value="ADENOSINE DEAMINASE"/>
    <property type="match status" value="1"/>
</dbReference>
<gene>
    <name evidence="9 11" type="primary">add</name>
    <name evidence="11" type="ORF">RFV38_12270</name>
</gene>
<keyword evidence="3 9" id="KW-0378">Hydrolase</keyword>
<protein>
    <recommendedName>
        <fullName evidence="1 9">Adenosine deaminase</fullName>
        <ecNumber evidence="1 9">3.5.4.4</ecNumber>
    </recommendedName>
    <alternativeName>
        <fullName evidence="6 9">Adenosine aminohydrolase</fullName>
    </alternativeName>
</protein>
<dbReference type="Pfam" id="PF00962">
    <property type="entry name" value="A_deaminase"/>
    <property type="match status" value="1"/>
</dbReference>
<keyword evidence="5 9" id="KW-0546">Nucleotide metabolism</keyword>
<dbReference type="EC" id="3.5.4.4" evidence="1 9"/>
<dbReference type="RefSeq" id="WP_320314611.1">
    <property type="nucleotide sequence ID" value="NZ_JAVIKH010000026.1"/>
</dbReference>
<comment type="catalytic activity">
    <reaction evidence="7">
        <text>adenosine + H2O + H(+) = inosine + NH4(+)</text>
        <dbReference type="Rhea" id="RHEA:24408"/>
        <dbReference type="ChEBI" id="CHEBI:15377"/>
        <dbReference type="ChEBI" id="CHEBI:15378"/>
        <dbReference type="ChEBI" id="CHEBI:16335"/>
        <dbReference type="ChEBI" id="CHEBI:17596"/>
        <dbReference type="ChEBI" id="CHEBI:28938"/>
        <dbReference type="EC" id="3.5.4.4"/>
    </reaction>
    <physiologicalReaction direction="left-to-right" evidence="7">
        <dbReference type="Rhea" id="RHEA:24409"/>
    </physiologicalReaction>
</comment>
<comment type="caution">
    <text evidence="9">Lacks conserved residue(s) required for the propagation of feature annotation.</text>
</comment>
<feature type="site" description="Important for catalytic activity" evidence="9">
    <location>
        <position position="221"/>
    </location>
</feature>
<proteinExistence type="inferred from homology"/>
<dbReference type="Proteomes" id="UP001279681">
    <property type="component" value="Unassembled WGS sequence"/>
</dbReference>
<feature type="domain" description="Adenosine deaminase" evidence="10">
    <location>
        <begin position="7"/>
        <end position="330"/>
    </location>
</feature>
<feature type="binding site" evidence="9">
    <location>
        <position position="12"/>
    </location>
    <ligand>
        <name>Zn(2+)</name>
        <dbReference type="ChEBI" id="CHEBI:29105"/>
        <note>catalytic</note>
    </ligand>
</feature>
<keyword evidence="2 9" id="KW-0479">Metal-binding</keyword>
<evidence type="ECO:0000313" key="12">
    <source>
        <dbReference type="Proteomes" id="UP001279681"/>
    </source>
</evidence>
<evidence type="ECO:0000256" key="6">
    <source>
        <dbReference type="ARBA" id="ARBA00031852"/>
    </source>
</evidence>
<evidence type="ECO:0000256" key="8">
    <source>
        <dbReference type="ARBA" id="ARBA00049213"/>
    </source>
</evidence>
<comment type="similarity">
    <text evidence="9">Belongs to the metallo-dependent hydrolases superfamily. Adenosine and AMP deaminases family. Adenosine deaminase subfamily.</text>
</comment>
<dbReference type="SUPFAM" id="SSF51556">
    <property type="entry name" value="Metallo-dependent hydrolases"/>
    <property type="match status" value="1"/>
</dbReference>
<evidence type="ECO:0000256" key="1">
    <source>
        <dbReference type="ARBA" id="ARBA00012784"/>
    </source>
</evidence>
<evidence type="ECO:0000256" key="7">
    <source>
        <dbReference type="ARBA" id="ARBA00047989"/>
    </source>
</evidence>
<evidence type="ECO:0000256" key="9">
    <source>
        <dbReference type="HAMAP-Rule" id="MF_00540"/>
    </source>
</evidence>
<feature type="binding site" evidence="9">
    <location>
        <position position="14"/>
    </location>
    <ligand>
        <name>substrate</name>
    </ligand>
</feature>
<feature type="binding site" evidence="9">
    <location>
        <position position="16"/>
    </location>
    <ligand>
        <name>substrate</name>
    </ligand>
</feature>
<keyword evidence="4 9" id="KW-0862">Zinc</keyword>
<dbReference type="Gene3D" id="3.20.20.140">
    <property type="entry name" value="Metal-dependent hydrolases"/>
    <property type="match status" value="1"/>
</dbReference>
<evidence type="ECO:0000256" key="2">
    <source>
        <dbReference type="ARBA" id="ARBA00022723"/>
    </source>
</evidence>
<organism evidence="11 12">
    <name type="scientific">Candidatus Cetobacterium colombiensis</name>
    <dbReference type="NCBI Taxonomy" id="3073100"/>
    <lineage>
        <taxon>Bacteria</taxon>
        <taxon>Fusobacteriati</taxon>
        <taxon>Fusobacteriota</taxon>
        <taxon>Fusobacteriia</taxon>
        <taxon>Fusobacteriales</taxon>
        <taxon>Fusobacteriaceae</taxon>
        <taxon>Cetobacterium</taxon>
    </lineage>
</organism>
<evidence type="ECO:0000259" key="10">
    <source>
        <dbReference type="Pfam" id="PF00962"/>
    </source>
</evidence>
<dbReference type="PANTHER" id="PTHR11409">
    <property type="entry name" value="ADENOSINE DEAMINASE"/>
    <property type="match status" value="1"/>
</dbReference>
<feature type="active site" description="Proton donor" evidence="9">
    <location>
        <position position="200"/>
    </location>
</feature>
<evidence type="ECO:0000256" key="4">
    <source>
        <dbReference type="ARBA" id="ARBA00022833"/>
    </source>
</evidence>